<comment type="caution">
    <text evidence="1">The sequence shown here is derived from an EMBL/GenBank/DDBJ whole genome shotgun (WGS) entry which is preliminary data.</text>
</comment>
<sequence length="84" mass="9746">MQLQYQLITIMRIQGYKIEITKVKRGPLRGGKAEFRIPNYTNKVVLIVQSAIDIEQKVFCYETSRWENDSFSNLASSLIYSSKP</sequence>
<dbReference type="AlphaFoldDB" id="A0A8J8SVL4"/>
<accession>A0A8J8SVL4</accession>
<evidence type="ECO:0000313" key="1">
    <source>
        <dbReference type="EMBL" id="TNV72512.1"/>
    </source>
</evidence>
<dbReference type="EMBL" id="RRYP01022027">
    <property type="protein sequence ID" value="TNV72512.1"/>
    <property type="molecule type" value="Genomic_DNA"/>
</dbReference>
<keyword evidence="2" id="KW-1185">Reference proteome</keyword>
<proteinExistence type="predicted"/>
<reference evidence="1" key="1">
    <citation type="submission" date="2019-06" db="EMBL/GenBank/DDBJ databases">
        <authorList>
            <person name="Zheng W."/>
        </authorList>
    </citation>
    <scope>NUCLEOTIDE SEQUENCE</scope>
    <source>
        <strain evidence="1">QDHG01</strain>
    </source>
</reference>
<protein>
    <submittedName>
        <fullName evidence="1">Uncharacterized protein</fullName>
    </submittedName>
</protein>
<name>A0A8J8SVL4_HALGN</name>
<gene>
    <name evidence="1" type="ORF">FGO68_gene4587</name>
</gene>
<organism evidence="1 2">
    <name type="scientific">Halteria grandinella</name>
    <dbReference type="NCBI Taxonomy" id="5974"/>
    <lineage>
        <taxon>Eukaryota</taxon>
        <taxon>Sar</taxon>
        <taxon>Alveolata</taxon>
        <taxon>Ciliophora</taxon>
        <taxon>Intramacronucleata</taxon>
        <taxon>Spirotrichea</taxon>
        <taxon>Stichotrichia</taxon>
        <taxon>Sporadotrichida</taxon>
        <taxon>Halteriidae</taxon>
        <taxon>Halteria</taxon>
    </lineage>
</organism>
<dbReference type="Proteomes" id="UP000785679">
    <property type="component" value="Unassembled WGS sequence"/>
</dbReference>
<evidence type="ECO:0000313" key="2">
    <source>
        <dbReference type="Proteomes" id="UP000785679"/>
    </source>
</evidence>